<comment type="caution">
    <text evidence="1">The sequence shown here is derived from an EMBL/GenBank/DDBJ whole genome shotgun (WGS) entry which is preliminary data.</text>
</comment>
<name>A0A644UBS5_9ZZZZ</name>
<dbReference type="EMBL" id="VSSQ01000097">
    <property type="protein sequence ID" value="MPL76446.1"/>
    <property type="molecule type" value="Genomic_DNA"/>
</dbReference>
<reference evidence="1" key="1">
    <citation type="submission" date="2019-08" db="EMBL/GenBank/DDBJ databases">
        <authorList>
            <person name="Kucharzyk K."/>
            <person name="Murdoch R.W."/>
            <person name="Higgins S."/>
            <person name="Loffler F."/>
        </authorList>
    </citation>
    <scope>NUCLEOTIDE SEQUENCE</scope>
</reference>
<organism evidence="1">
    <name type="scientific">bioreactor metagenome</name>
    <dbReference type="NCBI Taxonomy" id="1076179"/>
    <lineage>
        <taxon>unclassified sequences</taxon>
        <taxon>metagenomes</taxon>
        <taxon>ecological metagenomes</taxon>
    </lineage>
</organism>
<protein>
    <submittedName>
        <fullName evidence="1">Uncharacterized protein</fullName>
    </submittedName>
</protein>
<dbReference type="AlphaFoldDB" id="A0A644UBS5"/>
<proteinExistence type="predicted"/>
<gene>
    <name evidence="1" type="ORF">SDC9_22291</name>
</gene>
<sequence length="128" mass="14265">MIIQGQVLTDNGPVDIKNLKPGDKVLNQLHRAFAVTAVQKKTVSVAYTFAKNPNLMVTKGTVIKTVYGSKKVEKLENVFFYMAQPNARMIKDKIQKALGEYTAYDIQADGCNSIFVSNYCLELEDKNA</sequence>
<evidence type="ECO:0000313" key="1">
    <source>
        <dbReference type="EMBL" id="MPL76446.1"/>
    </source>
</evidence>
<accession>A0A644UBS5</accession>